<evidence type="ECO:0000313" key="1">
    <source>
        <dbReference type="Ensembl" id="ENSFALP00000016190.1"/>
    </source>
</evidence>
<dbReference type="Ensembl" id="ENSFALT00000039044.1">
    <property type="protein sequence ID" value="ENSFALP00000016190.1"/>
    <property type="gene ID" value="ENSFALG00000028363.1"/>
</dbReference>
<evidence type="ECO:0000313" key="2">
    <source>
        <dbReference type="Proteomes" id="UP000016665"/>
    </source>
</evidence>
<dbReference type="AlphaFoldDB" id="A0A803V0D4"/>
<keyword evidence="2" id="KW-1185">Reference proteome</keyword>
<accession>A0A803V0D4</accession>
<proteinExistence type="predicted"/>
<name>A0A803V0D4_FICAL</name>
<sequence length="96" mass="10702">IVPWKISEFHTASLLHEGLCSYCSSVFFLLKKSSTCHCLSSEGVRKACFKDSSLVQRLLFLFHVVCTCYTVSQLLDILDDLVSQVNGISTTFSATF</sequence>
<protein>
    <submittedName>
        <fullName evidence="1">Uncharacterized protein</fullName>
    </submittedName>
</protein>
<organism evidence="1 2">
    <name type="scientific">Ficedula albicollis</name>
    <name type="common">Collared flycatcher</name>
    <name type="synonym">Muscicapa albicollis</name>
    <dbReference type="NCBI Taxonomy" id="59894"/>
    <lineage>
        <taxon>Eukaryota</taxon>
        <taxon>Metazoa</taxon>
        <taxon>Chordata</taxon>
        <taxon>Craniata</taxon>
        <taxon>Vertebrata</taxon>
        <taxon>Euteleostomi</taxon>
        <taxon>Archelosauria</taxon>
        <taxon>Archosauria</taxon>
        <taxon>Dinosauria</taxon>
        <taxon>Saurischia</taxon>
        <taxon>Theropoda</taxon>
        <taxon>Coelurosauria</taxon>
        <taxon>Aves</taxon>
        <taxon>Neognathae</taxon>
        <taxon>Neoaves</taxon>
        <taxon>Telluraves</taxon>
        <taxon>Australaves</taxon>
        <taxon>Passeriformes</taxon>
        <taxon>Muscicapidae</taxon>
        <taxon>Ficedula</taxon>
    </lineage>
</organism>
<reference evidence="1" key="2">
    <citation type="submission" date="2025-08" db="UniProtKB">
        <authorList>
            <consortium name="Ensembl"/>
        </authorList>
    </citation>
    <scope>IDENTIFICATION</scope>
</reference>
<dbReference type="Proteomes" id="UP000016665">
    <property type="component" value="Chromosome 5"/>
</dbReference>
<reference evidence="1" key="3">
    <citation type="submission" date="2025-09" db="UniProtKB">
        <authorList>
            <consortium name="Ensembl"/>
        </authorList>
    </citation>
    <scope>IDENTIFICATION</scope>
</reference>
<reference evidence="1 2" key="1">
    <citation type="journal article" date="2012" name="Nature">
        <title>The genomic landscape of species divergence in Ficedula flycatchers.</title>
        <authorList>
            <person name="Ellegren H."/>
            <person name="Smeds L."/>
            <person name="Burri R."/>
            <person name="Olason P.I."/>
            <person name="Backstrom N."/>
            <person name="Kawakami T."/>
            <person name="Kunstner A."/>
            <person name="Makinen H."/>
            <person name="Nadachowska-Brzyska K."/>
            <person name="Qvarnstrom A."/>
            <person name="Uebbing S."/>
            <person name="Wolf J.B."/>
        </authorList>
    </citation>
    <scope>NUCLEOTIDE SEQUENCE [LARGE SCALE GENOMIC DNA]</scope>
</reference>